<reference evidence="5 6" key="1">
    <citation type="submission" date="2013-04" db="EMBL/GenBank/DDBJ databases">
        <title>Oceanicola sp. 22II1-22F33 Genome Sequencing.</title>
        <authorList>
            <person name="Lai Q."/>
            <person name="Li G."/>
            <person name="Shao Z."/>
        </authorList>
    </citation>
    <scope>NUCLEOTIDE SEQUENCE [LARGE SCALE GENOMIC DNA]</scope>
    <source>
        <strain evidence="5 6">22II1-22F33</strain>
    </source>
</reference>
<dbReference type="OrthoDB" id="2633250at2"/>
<feature type="active site" description="Proton donor/acceptor" evidence="2">
    <location>
        <position position="202"/>
    </location>
</feature>
<feature type="binding site" evidence="3">
    <location>
        <position position="202"/>
    </location>
    <ligand>
        <name>a divalent metal cation</name>
        <dbReference type="ChEBI" id="CHEBI:60240"/>
    </ligand>
</feature>
<name>A0A225NRY0_9RHOB</name>
<dbReference type="SUPFAM" id="SSF63829">
    <property type="entry name" value="Calcium-dependent phosphotriesterase"/>
    <property type="match status" value="1"/>
</dbReference>
<feature type="binding site" evidence="3">
    <location>
        <position position="24"/>
    </location>
    <ligand>
        <name>a divalent metal cation</name>
        <dbReference type="ChEBI" id="CHEBI:60240"/>
    </ligand>
</feature>
<comment type="cofactor">
    <cofactor evidence="3">
        <name>Zn(2+)</name>
        <dbReference type="ChEBI" id="CHEBI:29105"/>
    </cofactor>
    <text evidence="3">Binds 1 divalent metal cation per subunit.</text>
</comment>
<dbReference type="AlphaFoldDB" id="A0A225NRY0"/>
<dbReference type="InterPro" id="IPR013658">
    <property type="entry name" value="SGL"/>
</dbReference>
<evidence type="ECO:0000256" key="2">
    <source>
        <dbReference type="PIRSR" id="PIRSR605511-1"/>
    </source>
</evidence>
<dbReference type="InterPro" id="IPR011042">
    <property type="entry name" value="6-blade_b-propeller_TolB-like"/>
</dbReference>
<sequence>MTAENTSESTGAQVADPRVCQLGEGLFWHPERDQLFWFDITGHRLLSVEDGAPREWPMGECASAAGWFDRDHLLIATETGLYRFALADGRRELILPLEADRPETRSNDGRTDPMGGFWIGTMGKAAEPQAGAIYRLYRGELRTLYDAVSIPNAICFSPDGRRGYWADTPTGIIMAQALDAEGWPEGEPEVFADLRTEGLRPDGAVTDEDGALWNAQWGAARVARYLPDGTFDRAIAVGGQHSSCPVFAGPGLDRLYVTTACQGISDPDAAQGLLYEADPGVVGRADPPLRIEAD</sequence>
<evidence type="ECO:0000313" key="5">
    <source>
        <dbReference type="EMBL" id="OWU77681.1"/>
    </source>
</evidence>
<dbReference type="EMBL" id="AQQR01000001">
    <property type="protein sequence ID" value="OWU77681.1"/>
    <property type="molecule type" value="Genomic_DNA"/>
</dbReference>
<dbReference type="Proteomes" id="UP000215377">
    <property type="component" value="Unassembled WGS sequence"/>
</dbReference>
<dbReference type="GO" id="GO:0019853">
    <property type="term" value="P:L-ascorbic acid biosynthetic process"/>
    <property type="evidence" value="ECO:0007669"/>
    <property type="project" value="TreeGrafter"/>
</dbReference>
<dbReference type="InterPro" id="IPR005511">
    <property type="entry name" value="SMP-30"/>
</dbReference>
<dbReference type="PANTHER" id="PTHR10907">
    <property type="entry name" value="REGUCALCIN"/>
    <property type="match status" value="1"/>
</dbReference>
<dbReference type="PRINTS" id="PR01790">
    <property type="entry name" value="SMP30FAMILY"/>
</dbReference>
<feature type="binding site" evidence="3">
    <location>
        <position position="107"/>
    </location>
    <ligand>
        <name>substrate</name>
    </ligand>
</feature>
<dbReference type="GO" id="GO:0005509">
    <property type="term" value="F:calcium ion binding"/>
    <property type="evidence" value="ECO:0007669"/>
    <property type="project" value="TreeGrafter"/>
</dbReference>
<dbReference type="RefSeq" id="WP_088648321.1">
    <property type="nucleotide sequence ID" value="NZ_AQQR01000001.1"/>
</dbReference>
<keyword evidence="3" id="KW-0479">Metal-binding</keyword>
<proteinExistence type="inferred from homology"/>
<organism evidence="5 6">
    <name type="scientific">Marinibacterium profundimaris</name>
    <dbReference type="NCBI Taxonomy" id="1679460"/>
    <lineage>
        <taxon>Bacteria</taxon>
        <taxon>Pseudomonadati</taxon>
        <taxon>Pseudomonadota</taxon>
        <taxon>Alphaproteobacteria</taxon>
        <taxon>Rhodobacterales</taxon>
        <taxon>Paracoccaceae</taxon>
        <taxon>Marinibacterium</taxon>
    </lineage>
</organism>
<protein>
    <submittedName>
        <fullName evidence="5">Gluconolactonase</fullName>
    </submittedName>
</protein>
<feature type="domain" description="SMP-30/Gluconolactonase/LRE-like region" evidence="4">
    <location>
        <begin position="22"/>
        <end position="260"/>
    </location>
</feature>
<comment type="similarity">
    <text evidence="1">Belongs to the SMP-30/CGR1 family.</text>
</comment>
<evidence type="ECO:0000259" key="4">
    <source>
        <dbReference type="Pfam" id="PF08450"/>
    </source>
</evidence>
<accession>A0A225NRY0</accession>
<dbReference type="GO" id="GO:0004341">
    <property type="term" value="F:gluconolactonase activity"/>
    <property type="evidence" value="ECO:0007669"/>
    <property type="project" value="TreeGrafter"/>
</dbReference>
<keyword evidence="3" id="KW-0862">Zinc</keyword>
<evidence type="ECO:0000256" key="3">
    <source>
        <dbReference type="PIRSR" id="PIRSR605511-2"/>
    </source>
</evidence>
<dbReference type="PANTHER" id="PTHR10907:SF47">
    <property type="entry name" value="REGUCALCIN"/>
    <property type="match status" value="1"/>
</dbReference>
<evidence type="ECO:0000256" key="1">
    <source>
        <dbReference type="ARBA" id="ARBA00008853"/>
    </source>
</evidence>
<gene>
    <name evidence="5" type="ORF">ATO3_03115</name>
</gene>
<evidence type="ECO:0000313" key="6">
    <source>
        <dbReference type="Proteomes" id="UP000215377"/>
    </source>
</evidence>
<keyword evidence="6" id="KW-1185">Reference proteome</keyword>
<feature type="binding site" evidence="3">
    <location>
        <position position="105"/>
    </location>
    <ligand>
        <name>substrate</name>
    </ligand>
</feature>
<comment type="caution">
    <text evidence="5">The sequence shown here is derived from an EMBL/GenBank/DDBJ whole genome shotgun (WGS) entry which is preliminary data.</text>
</comment>
<dbReference type="Pfam" id="PF08450">
    <property type="entry name" value="SGL"/>
    <property type="match status" value="1"/>
</dbReference>
<dbReference type="Gene3D" id="2.120.10.30">
    <property type="entry name" value="TolB, C-terminal domain"/>
    <property type="match status" value="1"/>
</dbReference>
<feature type="binding site" evidence="3">
    <location>
        <position position="152"/>
    </location>
    <ligand>
        <name>a divalent metal cation</name>
        <dbReference type="ChEBI" id="CHEBI:60240"/>
    </ligand>
</feature>